<feature type="domain" description="ABC transmembrane type-1" evidence="10">
    <location>
        <begin position="691"/>
        <end position="978"/>
    </location>
</feature>
<feature type="domain" description="ABC transporter" evidence="9">
    <location>
        <begin position="1013"/>
        <end position="1237"/>
    </location>
</feature>
<dbReference type="GO" id="GO:0016887">
    <property type="term" value="F:ATP hydrolysis activity"/>
    <property type="evidence" value="ECO:0007669"/>
    <property type="project" value="InterPro"/>
</dbReference>
<gene>
    <name evidence="11" type="primary">Piso0_002262</name>
    <name evidence="11" type="ORF">GNLVRS01_PISO0I06388g</name>
</gene>
<dbReference type="HOGENOM" id="CLU_000604_17_8_1"/>
<feature type="transmembrane region" description="Helical" evidence="8">
    <location>
        <begin position="730"/>
        <end position="758"/>
    </location>
</feature>
<dbReference type="EMBL" id="FO082051">
    <property type="protein sequence ID" value="CCE81601.1"/>
    <property type="molecule type" value="Genomic_DNA"/>
</dbReference>
<comment type="subcellular location">
    <subcellularLocation>
        <location evidence="1">Membrane</location>
        <topology evidence="1">Multi-pass membrane protein</topology>
    </subcellularLocation>
</comment>
<evidence type="ECO:0000256" key="8">
    <source>
        <dbReference type="SAM" id="Phobius"/>
    </source>
</evidence>
<dbReference type="GO" id="GO:0005524">
    <property type="term" value="F:ATP binding"/>
    <property type="evidence" value="ECO:0007669"/>
    <property type="project" value="UniProtKB-KW"/>
</dbReference>
<feature type="transmembrane region" description="Helical" evidence="8">
    <location>
        <begin position="180"/>
        <end position="197"/>
    </location>
</feature>
<keyword evidence="12" id="KW-1185">Reference proteome</keyword>
<dbReference type="InterPro" id="IPR003439">
    <property type="entry name" value="ABC_transporter-like_ATP-bd"/>
</dbReference>
<dbReference type="Proteomes" id="UP000005222">
    <property type="component" value="Chromosome I"/>
</dbReference>
<dbReference type="PANTHER" id="PTHR43394">
    <property type="entry name" value="ATP-DEPENDENT PERMEASE MDL1, MITOCHONDRIAL"/>
    <property type="match status" value="1"/>
</dbReference>
<accession>G8YEK2</accession>
<feature type="transmembrane region" description="Helical" evidence="8">
    <location>
        <begin position="687"/>
        <end position="710"/>
    </location>
</feature>
<dbReference type="SUPFAM" id="SSF52540">
    <property type="entry name" value="P-loop containing nucleoside triphosphate hydrolases"/>
    <property type="match status" value="2"/>
</dbReference>
<dbReference type="SMART" id="SM00382">
    <property type="entry name" value="AAA"/>
    <property type="match status" value="2"/>
</dbReference>
<dbReference type="InterPro" id="IPR036640">
    <property type="entry name" value="ABC1_TM_sf"/>
</dbReference>
<evidence type="ECO:0000256" key="5">
    <source>
        <dbReference type="ARBA" id="ARBA00022989"/>
    </source>
</evidence>
<feature type="transmembrane region" description="Helical" evidence="8">
    <location>
        <begin position="810"/>
        <end position="829"/>
    </location>
</feature>
<proteinExistence type="predicted"/>
<dbReference type="OMA" id="TFWACLT"/>
<dbReference type="STRING" id="559304.G8YEK2"/>
<dbReference type="SUPFAM" id="SSF90123">
    <property type="entry name" value="ABC transporter transmembrane region"/>
    <property type="match status" value="2"/>
</dbReference>
<dbReference type="FunCoup" id="G8YEK2">
    <property type="interactions" value="1265"/>
</dbReference>
<feature type="transmembrane region" description="Helical" evidence="8">
    <location>
        <begin position="835"/>
        <end position="857"/>
    </location>
</feature>
<feature type="transmembrane region" description="Helical" evidence="8">
    <location>
        <begin position="286"/>
        <end position="307"/>
    </location>
</feature>
<dbReference type="CDD" id="cd18578">
    <property type="entry name" value="ABC_6TM_Pgp_ABCB1_D2_like"/>
    <property type="match status" value="1"/>
</dbReference>
<sequence length="1237" mass="138796">MVKMEKRSNCVSEVTESKLEANEEEEESMTRDRKATTGTYNGILMFAVKSDIWLVAVASILMIASALTKPLQTYIIGEVVQHLNDYKASKDREYSSFMSRVKLLCFFIILTGIGNMIVSWIGIFSWMKIGERQAKRARSRLFHSSLDKTTAWLDTCENIMGNISQANRCIEELRAGSSEVIGLLIQTIASIIGLLITSMIRSWSLTLVTMAGAPLMVVLGIVFSRWTMRSAETENELSARAAKILDWSFMNNATVKVSNGKYIEILRFKKLAEVSAEAYYRLANSIASSIGLMRCISLLMFVQALWFGNTQVIQGKLQVGQVVTCFGSCLVLVIQASEISILLATLQRAQVAASRLAKLLNEENISNANIGLYPKEFKGRICFQNVLFQYPAASTISLNYMNVSFEENELHFVVGKSGSGKSTIAQIITALYQPSSGSVKIDGYSISTLNTKWITDNITLIQQSSPIFSANVQDNIGIAVIDKFESLNDVPDLLVDDALQFALLDEFIDTLPLGKHSEVRPQSLSGGQRQRIGLARAKIRDTPLLILDESLSALDHENASKLYDKIRKWRAGKTTIIITHNLRYIYEDDIVHLIHDGTELRRGLKRDLDDNELLSYCESEPTTLKEDKDTARSTLTMNINDYLHNPVILRDLEKSENSVQTEEINKEHIFSIYKILKGSRSFLRIDLFLTAGLLTSVLGALCSPLFAYSVSKLLNAMSVREQINNFQQFVVTWACILLAIAVVDGISHYVSHFFLSYASERWILNLRKVVFEKLNDQNCSFFENDKHSTAELTALIMNDTRDLRNIVSEFIPIVLKLLIILSAGIIWAIQSGWKLALVGLSFIPLVLLINYMYCMLLTNSETHYKNKVAILENINHEAINGIKSIRILNLRKAFNDIYFEKLQDIDTAGFTRALHTGFGVSLSSLISSIATGVSFLYGMELVGSNEYTYNQFWQVLSLLTLSLANSASLMTQFPDITRGKRAGTLLLSLLEMKASKSEIEGYVRPIHFPSEVIWFNDLTFSYNNSSSSGHMALKKVTFGIKKNQITTIIGESGSGKSTITSLLMRLYEVPDRKLFICGYDINSIDIDWLRDNIAMVDQHPKFFEGSIHDNLVYGVPTSKINSATIEKYLRMVNMYTFILSLPEGINTRIGEGERSLLSSGQIQRLAIARALIREPKILILDECTSNLDNLNTQLIRSLIKNIVNQKNITVVMISHDLDIDTISQHSIKLKEGMVIND</sequence>
<dbReference type="GO" id="GO:0090374">
    <property type="term" value="P:oligopeptide export from mitochondrion"/>
    <property type="evidence" value="ECO:0007669"/>
    <property type="project" value="TreeGrafter"/>
</dbReference>
<evidence type="ECO:0000313" key="12">
    <source>
        <dbReference type="Proteomes" id="UP000005222"/>
    </source>
</evidence>
<dbReference type="PANTHER" id="PTHR43394:SF15">
    <property type="entry name" value="ALPHA-FACTOR-TRANSPORTING ATPASE"/>
    <property type="match status" value="1"/>
</dbReference>
<feature type="transmembrane region" description="Helical" evidence="8">
    <location>
        <begin position="43"/>
        <end position="64"/>
    </location>
</feature>
<feature type="domain" description="ABC transporter" evidence="9">
    <location>
        <begin position="381"/>
        <end position="621"/>
    </location>
</feature>
<keyword evidence="3" id="KW-0547">Nucleotide-binding</keyword>
<dbReference type="eggNOG" id="KOG0055">
    <property type="taxonomic scope" value="Eukaryota"/>
</dbReference>
<evidence type="ECO:0000256" key="3">
    <source>
        <dbReference type="ARBA" id="ARBA00022741"/>
    </source>
</evidence>
<dbReference type="Pfam" id="PF00005">
    <property type="entry name" value="ABC_tran"/>
    <property type="match status" value="2"/>
</dbReference>
<keyword evidence="4" id="KW-0067">ATP-binding</keyword>
<keyword evidence="6 8" id="KW-0472">Membrane</keyword>
<dbReference type="InterPro" id="IPR027417">
    <property type="entry name" value="P-loop_NTPase"/>
</dbReference>
<dbReference type="GO" id="GO:0015421">
    <property type="term" value="F:ABC-type oligopeptide transporter activity"/>
    <property type="evidence" value="ECO:0007669"/>
    <property type="project" value="TreeGrafter"/>
</dbReference>
<dbReference type="InParanoid" id="G8YEK2"/>
<evidence type="ECO:0000256" key="1">
    <source>
        <dbReference type="ARBA" id="ARBA00004141"/>
    </source>
</evidence>
<feature type="domain" description="ABC transmembrane type-1" evidence="10">
    <location>
        <begin position="56"/>
        <end position="348"/>
    </location>
</feature>
<keyword evidence="2 8" id="KW-0812">Transmembrane</keyword>
<evidence type="ECO:0000259" key="10">
    <source>
        <dbReference type="PROSITE" id="PS50929"/>
    </source>
</evidence>
<feature type="transmembrane region" description="Helical" evidence="8">
    <location>
        <begin position="918"/>
        <end position="939"/>
    </location>
</feature>
<protein>
    <submittedName>
        <fullName evidence="11">Piso0_002262 protein</fullName>
    </submittedName>
</protein>
<evidence type="ECO:0000256" key="4">
    <source>
        <dbReference type="ARBA" id="ARBA00022840"/>
    </source>
</evidence>
<dbReference type="InterPro" id="IPR017871">
    <property type="entry name" value="ABC_transporter-like_CS"/>
</dbReference>
<reference evidence="11 12" key="1">
    <citation type="journal article" date="2012" name="G3 (Bethesda)">
        <title>Pichia sorbitophila, an interspecies yeast hybrid reveals early steps of genome resolution following polyploidization.</title>
        <authorList>
            <person name="Leh Louis V."/>
            <person name="Despons L."/>
            <person name="Friedrich A."/>
            <person name="Martin T."/>
            <person name="Durrens P."/>
            <person name="Casaregola S."/>
            <person name="Neuveglise C."/>
            <person name="Fairhead C."/>
            <person name="Marck C."/>
            <person name="Cruz J.A."/>
            <person name="Straub M.L."/>
            <person name="Kugler V."/>
            <person name="Sacerdot C."/>
            <person name="Uzunov Z."/>
            <person name="Thierry A."/>
            <person name="Weiss S."/>
            <person name="Bleykasten C."/>
            <person name="De Montigny J."/>
            <person name="Jacques N."/>
            <person name="Jung P."/>
            <person name="Lemaire M."/>
            <person name="Mallet S."/>
            <person name="Morel G."/>
            <person name="Richard G.F."/>
            <person name="Sarkar A."/>
            <person name="Savel G."/>
            <person name="Schacherer J."/>
            <person name="Seret M.L."/>
            <person name="Talla E."/>
            <person name="Samson G."/>
            <person name="Jubin C."/>
            <person name="Poulain J."/>
            <person name="Vacherie B."/>
            <person name="Barbe V."/>
            <person name="Pelletier E."/>
            <person name="Sherman D.J."/>
            <person name="Westhof E."/>
            <person name="Weissenbach J."/>
            <person name="Baret P.V."/>
            <person name="Wincker P."/>
            <person name="Gaillardin C."/>
            <person name="Dujon B."/>
            <person name="Souciet J.L."/>
        </authorList>
    </citation>
    <scope>NUCLEOTIDE SEQUENCE [LARGE SCALE GENOMIC DNA]</scope>
    <source>
        <strain evidence="12">ATCC MYA-4447 / BCRC 22081 / CBS 7064 / NBRC 10061 / NRRL Y-12695</strain>
    </source>
</reference>
<keyword evidence="5 8" id="KW-1133">Transmembrane helix</keyword>
<dbReference type="InterPro" id="IPR011527">
    <property type="entry name" value="ABC1_TM_dom"/>
</dbReference>
<dbReference type="AlphaFoldDB" id="G8YEK2"/>
<evidence type="ECO:0000256" key="2">
    <source>
        <dbReference type="ARBA" id="ARBA00022692"/>
    </source>
</evidence>
<feature type="transmembrane region" description="Helical" evidence="8">
    <location>
        <begin position="319"/>
        <end position="346"/>
    </location>
</feature>
<dbReference type="CDD" id="cd03228">
    <property type="entry name" value="ABCC_MRP_Like"/>
    <property type="match status" value="1"/>
</dbReference>
<organism evidence="11 12">
    <name type="scientific">Pichia sorbitophila (strain ATCC MYA-4447 / BCRC 22081 / CBS 7064 / NBRC 10061 / NRRL Y-12695)</name>
    <name type="common">Hybrid yeast</name>
    <dbReference type="NCBI Taxonomy" id="559304"/>
    <lineage>
        <taxon>Eukaryota</taxon>
        <taxon>Fungi</taxon>
        <taxon>Dikarya</taxon>
        <taxon>Ascomycota</taxon>
        <taxon>Saccharomycotina</taxon>
        <taxon>Pichiomycetes</taxon>
        <taxon>Debaryomycetaceae</taxon>
        <taxon>Millerozyma</taxon>
    </lineage>
</organism>
<dbReference type="Gene3D" id="1.20.1560.10">
    <property type="entry name" value="ABC transporter type 1, transmembrane domain"/>
    <property type="match status" value="1"/>
</dbReference>
<dbReference type="PROSITE" id="PS50929">
    <property type="entry name" value="ABC_TM1F"/>
    <property type="match status" value="2"/>
</dbReference>
<evidence type="ECO:0000259" key="9">
    <source>
        <dbReference type="PROSITE" id="PS50893"/>
    </source>
</evidence>
<evidence type="ECO:0000256" key="7">
    <source>
        <dbReference type="SAM" id="MobiDB-lite"/>
    </source>
</evidence>
<dbReference type="InterPro" id="IPR003593">
    <property type="entry name" value="AAA+_ATPase"/>
</dbReference>
<feature type="transmembrane region" description="Helical" evidence="8">
    <location>
        <begin position="101"/>
        <end position="126"/>
    </location>
</feature>
<feature type="region of interest" description="Disordered" evidence="7">
    <location>
        <begin position="1"/>
        <end position="33"/>
    </location>
</feature>
<dbReference type="CDD" id="cd18577">
    <property type="entry name" value="ABC_6TM_Pgp_ABCB1_D1_like"/>
    <property type="match status" value="1"/>
</dbReference>
<dbReference type="Gene3D" id="3.40.50.300">
    <property type="entry name" value="P-loop containing nucleotide triphosphate hydrolases"/>
    <property type="match status" value="2"/>
</dbReference>
<dbReference type="OrthoDB" id="6500128at2759"/>
<evidence type="ECO:0000313" key="11">
    <source>
        <dbReference type="EMBL" id="CCE81601.1"/>
    </source>
</evidence>
<feature type="transmembrane region" description="Helical" evidence="8">
    <location>
        <begin position="203"/>
        <end position="223"/>
    </location>
</feature>
<evidence type="ECO:0000256" key="6">
    <source>
        <dbReference type="ARBA" id="ARBA00023136"/>
    </source>
</evidence>
<dbReference type="Pfam" id="PF00664">
    <property type="entry name" value="ABC_membrane"/>
    <property type="match status" value="2"/>
</dbReference>
<dbReference type="GO" id="GO:0005743">
    <property type="term" value="C:mitochondrial inner membrane"/>
    <property type="evidence" value="ECO:0007669"/>
    <property type="project" value="TreeGrafter"/>
</dbReference>
<dbReference type="PROSITE" id="PS00211">
    <property type="entry name" value="ABC_TRANSPORTER_1"/>
    <property type="match status" value="1"/>
</dbReference>
<dbReference type="InterPro" id="IPR039421">
    <property type="entry name" value="Type_1_exporter"/>
</dbReference>
<name>G8YEK2_PICSO</name>
<dbReference type="PROSITE" id="PS50893">
    <property type="entry name" value="ABC_TRANSPORTER_2"/>
    <property type="match status" value="2"/>
</dbReference>